<accession>K8F462</accession>
<proteinExistence type="predicted"/>
<evidence type="ECO:0000256" key="1">
    <source>
        <dbReference type="SAM" id="MobiDB-lite"/>
    </source>
</evidence>
<gene>
    <name evidence="2" type="ORF">Bathy09g00910</name>
</gene>
<feature type="compositionally biased region" description="Basic and acidic residues" evidence="1">
    <location>
        <begin position="145"/>
        <end position="160"/>
    </location>
</feature>
<protein>
    <submittedName>
        <fullName evidence="2">Uncharacterized protein</fullName>
    </submittedName>
</protein>
<organism evidence="2 3">
    <name type="scientific">Bathycoccus prasinos</name>
    <dbReference type="NCBI Taxonomy" id="41875"/>
    <lineage>
        <taxon>Eukaryota</taxon>
        <taxon>Viridiplantae</taxon>
        <taxon>Chlorophyta</taxon>
        <taxon>Mamiellophyceae</taxon>
        <taxon>Mamiellales</taxon>
        <taxon>Bathycoccaceae</taxon>
        <taxon>Bathycoccus</taxon>
    </lineage>
</organism>
<dbReference type="EMBL" id="FO082270">
    <property type="protein sequence ID" value="CCO66822.1"/>
    <property type="molecule type" value="Genomic_DNA"/>
</dbReference>
<dbReference type="KEGG" id="bpg:Bathy09g00910"/>
<evidence type="ECO:0000313" key="2">
    <source>
        <dbReference type="EMBL" id="CCO66822.1"/>
    </source>
</evidence>
<dbReference type="Proteomes" id="UP000198341">
    <property type="component" value="Chromosome 9"/>
</dbReference>
<name>K8F462_9CHLO</name>
<reference evidence="2 3" key="1">
    <citation type="submission" date="2011-10" db="EMBL/GenBank/DDBJ databases">
        <authorList>
            <person name="Genoscope - CEA"/>
        </authorList>
    </citation>
    <scope>NUCLEOTIDE SEQUENCE [LARGE SCALE GENOMIC DNA]</scope>
    <source>
        <strain evidence="2 3">RCC 1105</strain>
    </source>
</reference>
<feature type="region of interest" description="Disordered" evidence="1">
    <location>
        <begin position="201"/>
        <end position="220"/>
    </location>
</feature>
<dbReference type="GeneID" id="19013598"/>
<feature type="compositionally biased region" description="Acidic residues" evidence="1">
    <location>
        <begin position="135"/>
        <end position="144"/>
    </location>
</feature>
<keyword evidence="3" id="KW-1185">Reference proteome</keyword>
<evidence type="ECO:0000313" key="3">
    <source>
        <dbReference type="Proteomes" id="UP000198341"/>
    </source>
</evidence>
<dbReference type="AlphaFoldDB" id="K8F462"/>
<feature type="region of interest" description="Disordered" evidence="1">
    <location>
        <begin position="98"/>
        <end position="193"/>
    </location>
</feature>
<dbReference type="RefSeq" id="XP_007511262.1">
    <property type="nucleotide sequence ID" value="XM_007511200.1"/>
</dbReference>
<sequence>MAPKRSPTTAGLGRGKRAKNNLVCIVGLKNRPDLNGRYGTVIAHDKSTDRYTVKVSGKKNEEEESVLVKSENVTNVDSKRAIQARKKGQFNTLEKLFAKKTGGQQQTEEEDRAAKTHIFTSPKVKVKKEEHGSTDDDTNDDDDEGDKREQHQKTSARERNNNTVVDAGNTVSPSSSFPRFPPDGTAVPGPSASWFLFQLQKREKERGREKKAKEGPKKLI</sequence>